<comment type="caution">
    <text evidence="1">The sequence shown here is derived from an EMBL/GenBank/DDBJ whole genome shotgun (WGS) entry which is preliminary data.</text>
</comment>
<evidence type="ECO:0000313" key="2">
    <source>
        <dbReference type="Proteomes" id="UP000265520"/>
    </source>
</evidence>
<dbReference type="Proteomes" id="UP000265520">
    <property type="component" value="Unassembled WGS sequence"/>
</dbReference>
<evidence type="ECO:0000313" key="1">
    <source>
        <dbReference type="EMBL" id="MCI38605.1"/>
    </source>
</evidence>
<proteinExistence type="predicted"/>
<keyword evidence="2" id="KW-1185">Reference proteome</keyword>
<reference evidence="1 2" key="1">
    <citation type="journal article" date="2018" name="Front. Plant Sci.">
        <title>Red Clover (Trifolium pratense) and Zigzag Clover (T. medium) - A Picture of Genomic Similarities and Differences.</title>
        <authorList>
            <person name="Dluhosova J."/>
            <person name="Istvanek J."/>
            <person name="Nedelnik J."/>
            <person name="Repkova J."/>
        </authorList>
    </citation>
    <scope>NUCLEOTIDE SEQUENCE [LARGE SCALE GENOMIC DNA]</scope>
    <source>
        <strain evidence="2">cv. 10/8</strain>
        <tissue evidence="1">Leaf</tissue>
    </source>
</reference>
<organism evidence="1 2">
    <name type="scientific">Trifolium medium</name>
    <dbReference type="NCBI Taxonomy" id="97028"/>
    <lineage>
        <taxon>Eukaryota</taxon>
        <taxon>Viridiplantae</taxon>
        <taxon>Streptophyta</taxon>
        <taxon>Embryophyta</taxon>
        <taxon>Tracheophyta</taxon>
        <taxon>Spermatophyta</taxon>
        <taxon>Magnoliopsida</taxon>
        <taxon>eudicotyledons</taxon>
        <taxon>Gunneridae</taxon>
        <taxon>Pentapetalae</taxon>
        <taxon>rosids</taxon>
        <taxon>fabids</taxon>
        <taxon>Fabales</taxon>
        <taxon>Fabaceae</taxon>
        <taxon>Papilionoideae</taxon>
        <taxon>50 kb inversion clade</taxon>
        <taxon>NPAAA clade</taxon>
        <taxon>Hologalegina</taxon>
        <taxon>IRL clade</taxon>
        <taxon>Trifolieae</taxon>
        <taxon>Trifolium</taxon>
    </lineage>
</organism>
<dbReference type="PANTHER" id="PTHR34427:SF5">
    <property type="entry name" value="DUF4283 DOMAIN-CONTAINING PROTEIN"/>
    <property type="match status" value="1"/>
</dbReference>
<name>A0A392RSP2_9FABA</name>
<sequence length="119" mass="13782">MVLEELQQSFVGVLALETEVSRIRTTLYMEGRQHISVTSMGGKLILLFSPRKGKLEAMVKAKEDWLCYYFKDVKPWSSDAFNDRREVWVKVLGVPLHVWSESFFKQVGARFGEFVDFDA</sequence>
<dbReference type="EMBL" id="LXQA010257570">
    <property type="protein sequence ID" value="MCI38605.1"/>
    <property type="molecule type" value="Genomic_DNA"/>
</dbReference>
<accession>A0A392RSP2</accession>
<protein>
    <submittedName>
        <fullName evidence="1">DUF4283 domain protein</fullName>
    </submittedName>
</protein>
<feature type="non-terminal residue" evidence="1">
    <location>
        <position position="119"/>
    </location>
</feature>
<dbReference type="AlphaFoldDB" id="A0A392RSP2"/>
<dbReference type="PANTHER" id="PTHR34427">
    <property type="entry name" value="DUF4283 DOMAIN PROTEIN"/>
    <property type="match status" value="1"/>
</dbReference>